<dbReference type="InterPro" id="IPR043128">
    <property type="entry name" value="Rev_trsase/Diguanyl_cyclase"/>
</dbReference>
<evidence type="ECO:0000256" key="6">
    <source>
        <dbReference type="ARBA" id="ARBA00022759"/>
    </source>
</evidence>
<dbReference type="Gene3D" id="3.10.10.10">
    <property type="entry name" value="HIV Type 1 Reverse Transcriptase, subunit A, domain 1"/>
    <property type="match status" value="1"/>
</dbReference>
<proteinExistence type="predicted"/>
<dbReference type="InterPro" id="IPR041373">
    <property type="entry name" value="RT_RNaseH"/>
</dbReference>
<feature type="domain" description="Reverse transcriptase" evidence="9">
    <location>
        <begin position="347"/>
        <end position="574"/>
    </location>
</feature>
<dbReference type="Pfam" id="PF00078">
    <property type="entry name" value="RVT_1"/>
    <property type="match status" value="1"/>
</dbReference>
<evidence type="ECO:0000256" key="5">
    <source>
        <dbReference type="ARBA" id="ARBA00022722"/>
    </source>
</evidence>
<dbReference type="EC" id="2.7.7.49" evidence="1"/>
<dbReference type="SUPFAM" id="SSF50630">
    <property type="entry name" value="Acid proteases"/>
    <property type="match status" value="1"/>
</dbReference>
<dbReference type="GO" id="GO:0006508">
    <property type="term" value="P:proteolysis"/>
    <property type="evidence" value="ECO:0007669"/>
    <property type="project" value="UniProtKB-KW"/>
</dbReference>
<evidence type="ECO:0000256" key="8">
    <source>
        <dbReference type="ARBA" id="ARBA00022918"/>
    </source>
</evidence>
<dbReference type="PROSITE" id="PS50878">
    <property type="entry name" value="RT_POL"/>
    <property type="match status" value="1"/>
</dbReference>
<keyword evidence="3" id="KW-0808">Transferase</keyword>
<keyword evidence="5" id="KW-0540">Nuclease</keyword>
<dbReference type="PANTHER" id="PTHR37984">
    <property type="entry name" value="PROTEIN CBG26694"/>
    <property type="match status" value="1"/>
</dbReference>
<dbReference type="CDD" id="cd00303">
    <property type="entry name" value="retropepsin_like"/>
    <property type="match status" value="1"/>
</dbReference>
<name>A0A6L2JHG7_TANCI</name>
<evidence type="ECO:0000259" key="9">
    <source>
        <dbReference type="PROSITE" id="PS50878"/>
    </source>
</evidence>
<dbReference type="InterPro" id="IPR056924">
    <property type="entry name" value="SH3_Tf2-1"/>
</dbReference>
<keyword evidence="8" id="KW-0695">RNA-directed DNA polymerase</keyword>
<dbReference type="CDD" id="cd01647">
    <property type="entry name" value="RT_LTR"/>
    <property type="match status" value="1"/>
</dbReference>
<dbReference type="SUPFAM" id="SSF56672">
    <property type="entry name" value="DNA/RNA polymerases"/>
    <property type="match status" value="1"/>
</dbReference>
<evidence type="ECO:0000256" key="2">
    <source>
        <dbReference type="ARBA" id="ARBA00022670"/>
    </source>
</evidence>
<dbReference type="FunFam" id="3.10.10.10:FF:000007">
    <property type="entry name" value="Retrovirus-related Pol polyprotein from transposon 17.6-like Protein"/>
    <property type="match status" value="1"/>
</dbReference>
<accession>A0A6L2JHG7</accession>
<dbReference type="CDD" id="cd09274">
    <property type="entry name" value="RNase_HI_RT_Ty3"/>
    <property type="match status" value="1"/>
</dbReference>
<dbReference type="GO" id="GO:0003964">
    <property type="term" value="F:RNA-directed DNA polymerase activity"/>
    <property type="evidence" value="ECO:0007669"/>
    <property type="project" value="UniProtKB-KW"/>
</dbReference>
<dbReference type="Gene3D" id="3.30.70.270">
    <property type="match status" value="1"/>
</dbReference>
<dbReference type="InterPro" id="IPR021109">
    <property type="entry name" value="Peptidase_aspartic_dom_sf"/>
</dbReference>
<reference evidence="10" key="1">
    <citation type="journal article" date="2019" name="Sci. Rep.">
        <title>Draft genome of Tanacetum cinerariifolium, the natural source of mosquito coil.</title>
        <authorList>
            <person name="Yamashiro T."/>
            <person name="Shiraishi A."/>
            <person name="Satake H."/>
            <person name="Nakayama K."/>
        </authorList>
    </citation>
    <scope>NUCLEOTIDE SEQUENCE</scope>
</reference>
<dbReference type="InterPro" id="IPR000477">
    <property type="entry name" value="RT_dom"/>
</dbReference>
<dbReference type="Pfam" id="PF08284">
    <property type="entry name" value="RVP_2"/>
    <property type="match status" value="1"/>
</dbReference>
<evidence type="ECO:0000256" key="4">
    <source>
        <dbReference type="ARBA" id="ARBA00022695"/>
    </source>
</evidence>
<dbReference type="Gene3D" id="2.40.70.10">
    <property type="entry name" value="Acid Proteases"/>
    <property type="match status" value="1"/>
</dbReference>
<sequence length="830" mass="95681">MMSRGGYLDVSNFSQLMKFLRIRRVDVSEEHAVSFYLGGFPTEIEMRVRMSKPNTSASAPIRKHMTQKEYQEKRAQNLCFYCDQKYTPGHKCSGKLFSIVLLADEELKSEEEYMKKESLMPEDLPQVSLNALNGANSFQTIRITGKISKHEVHILVDCGATHNFLDVNVAKQVGCKTNRTYPLEVNVGVGIKLISNAVCKNFEWQLQGETFYTDMMILPLGGYELVLGIKWLATLGDIKCNFSQLRMEFMYKDKKITLRGTPKAAIQWLEEKNQDKEFEGTTNDELLMFCVYPKSMMSLKCPIELPPKRSHDHRIPPLLNTQPINIRPYRHPPIQKDAIEVMVKELLDSGVIKPSTSPFASPIVMVKKKDNTWRVCVDYRQLNKHTVKDKFHILIIEELIEELHGAIIFSKLDLRSRYHQIRMQKEDIPKTDFKTHQGHYEFMVMPFGLTNAPSTFQALMNEILQPFLRKFTLTFKSVDKEGRYRWTEKAQLAFETLETATQRAPILALPGFTKPFKVETDASGVGIGAILQQNRHPIAYMRKTLSLKHQNLSTNEKEFLAVLLELKKWRGYLLDRHFIIRTDHFSLKYSLDKKITTHTQMKWLRKLIRFDYEVVYKKGSKNKTADALSKVQTSELFSMITTLVSTDIAKKIKDTTQSTPFEIVYGVPPPIHVPYFGGLSKVEAVDRTLKAREEAIQTVKYHLIKSQNRMKQQTDQGRSKRSFEIGDWVLLKLKSQKQVTVRMGKQHKFSPKYYGPFRVMAKVGQVAYQLELNSQVQIHIVFHVSQLKQHRGKVPNGQHIEVPVCDQSGLLATQPLALLDRKMVKKRNAV</sequence>
<organism evidence="10">
    <name type="scientific">Tanacetum cinerariifolium</name>
    <name type="common">Dalmatian daisy</name>
    <name type="synonym">Chrysanthemum cinerariifolium</name>
    <dbReference type="NCBI Taxonomy" id="118510"/>
    <lineage>
        <taxon>Eukaryota</taxon>
        <taxon>Viridiplantae</taxon>
        <taxon>Streptophyta</taxon>
        <taxon>Embryophyta</taxon>
        <taxon>Tracheophyta</taxon>
        <taxon>Spermatophyta</taxon>
        <taxon>Magnoliopsida</taxon>
        <taxon>eudicotyledons</taxon>
        <taxon>Gunneridae</taxon>
        <taxon>Pentapetalae</taxon>
        <taxon>asterids</taxon>
        <taxon>campanulids</taxon>
        <taxon>Asterales</taxon>
        <taxon>Asteraceae</taxon>
        <taxon>Asteroideae</taxon>
        <taxon>Anthemideae</taxon>
        <taxon>Anthemidinae</taxon>
        <taxon>Tanacetum</taxon>
    </lineage>
</organism>
<evidence type="ECO:0000256" key="3">
    <source>
        <dbReference type="ARBA" id="ARBA00022679"/>
    </source>
</evidence>
<dbReference type="InterPro" id="IPR043502">
    <property type="entry name" value="DNA/RNA_pol_sf"/>
</dbReference>
<comment type="caution">
    <text evidence="10">The sequence shown here is derived from an EMBL/GenBank/DDBJ whole genome shotgun (WGS) entry which is preliminary data.</text>
</comment>
<dbReference type="EMBL" id="BKCJ010000679">
    <property type="protein sequence ID" value="GEU35335.1"/>
    <property type="molecule type" value="Genomic_DNA"/>
</dbReference>
<dbReference type="Pfam" id="PF17917">
    <property type="entry name" value="RT_RNaseH"/>
    <property type="match status" value="1"/>
</dbReference>
<keyword evidence="4" id="KW-0548">Nucleotidyltransferase</keyword>
<dbReference type="Pfam" id="PF24626">
    <property type="entry name" value="SH3_Tf2-1"/>
    <property type="match status" value="1"/>
</dbReference>
<keyword evidence="2" id="KW-0645">Protease</keyword>
<evidence type="ECO:0000256" key="1">
    <source>
        <dbReference type="ARBA" id="ARBA00012493"/>
    </source>
</evidence>
<gene>
    <name evidence="10" type="ORF">Tci_007313</name>
</gene>
<dbReference type="GO" id="GO:0004519">
    <property type="term" value="F:endonuclease activity"/>
    <property type="evidence" value="ECO:0007669"/>
    <property type="project" value="UniProtKB-KW"/>
</dbReference>
<evidence type="ECO:0000256" key="7">
    <source>
        <dbReference type="ARBA" id="ARBA00022801"/>
    </source>
</evidence>
<dbReference type="InterPro" id="IPR050951">
    <property type="entry name" value="Retrovirus_Pol_polyprotein"/>
</dbReference>
<dbReference type="GO" id="GO:0008233">
    <property type="term" value="F:peptidase activity"/>
    <property type="evidence" value="ECO:0007669"/>
    <property type="project" value="UniProtKB-KW"/>
</dbReference>
<protein>
    <recommendedName>
        <fullName evidence="1">RNA-directed DNA polymerase</fullName>
        <ecNumber evidence="1">2.7.7.49</ecNumber>
    </recommendedName>
</protein>
<evidence type="ECO:0000313" key="10">
    <source>
        <dbReference type="EMBL" id="GEU35335.1"/>
    </source>
</evidence>
<keyword evidence="7" id="KW-0378">Hydrolase</keyword>
<dbReference type="AlphaFoldDB" id="A0A6L2JHG7"/>
<dbReference type="PANTHER" id="PTHR37984:SF5">
    <property type="entry name" value="PROTEIN NYNRIN-LIKE"/>
    <property type="match status" value="1"/>
</dbReference>
<keyword evidence="6" id="KW-0255">Endonuclease</keyword>